<dbReference type="SUPFAM" id="SSF55961">
    <property type="entry name" value="Bet v1-like"/>
    <property type="match status" value="1"/>
</dbReference>
<dbReference type="OrthoDB" id="191189at2"/>
<gene>
    <name evidence="1" type="ORF">GKO32_31735</name>
</gene>
<dbReference type="EMBL" id="WMBA01000070">
    <property type="protein sequence ID" value="MTD58516.1"/>
    <property type="molecule type" value="Genomic_DNA"/>
</dbReference>
<dbReference type="InterPro" id="IPR019587">
    <property type="entry name" value="Polyketide_cyclase/dehydratase"/>
</dbReference>
<dbReference type="RefSeq" id="WP_154760598.1">
    <property type="nucleotide sequence ID" value="NZ_WMBA01000070.1"/>
</dbReference>
<evidence type="ECO:0000313" key="2">
    <source>
        <dbReference type="Proteomes" id="UP000440096"/>
    </source>
</evidence>
<dbReference type="AlphaFoldDB" id="A0A6N7Z9V6"/>
<reference evidence="1 2" key="1">
    <citation type="submission" date="2019-11" db="EMBL/GenBank/DDBJ databases">
        <title>Draft genome of Amycolatopsis RM579.</title>
        <authorList>
            <person name="Duangmal K."/>
            <person name="Mingma R."/>
        </authorList>
    </citation>
    <scope>NUCLEOTIDE SEQUENCE [LARGE SCALE GENOMIC DNA]</scope>
    <source>
        <strain evidence="1 2">RM579</strain>
    </source>
</reference>
<sequence length="160" mass="17938">MSTIRWPAGHTPDGAAIHVVNTGTTTAPPEAVWTWLIRPDHWAEYYGNVKKVKHISGPWPEVAIGSTFSWMTFNTRVTTKVTEFDPYARLAWTGGGLGSVGHHAWRLTPTGDGRTEIHTEETQRGAASRLFAPMLRRNMRTWHQRWVDELAVIAAGGRRP</sequence>
<comment type="caution">
    <text evidence="1">The sequence shown here is derived from an EMBL/GenBank/DDBJ whole genome shotgun (WGS) entry which is preliminary data.</text>
</comment>
<evidence type="ECO:0000313" key="1">
    <source>
        <dbReference type="EMBL" id="MTD58516.1"/>
    </source>
</evidence>
<keyword evidence="2" id="KW-1185">Reference proteome</keyword>
<dbReference type="CDD" id="cd07822">
    <property type="entry name" value="SRPBCC_4"/>
    <property type="match status" value="1"/>
</dbReference>
<organism evidence="1 2">
    <name type="scientific">Amycolatopsis pithecellobii</name>
    <dbReference type="NCBI Taxonomy" id="664692"/>
    <lineage>
        <taxon>Bacteria</taxon>
        <taxon>Bacillati</taxon>
        <taxon>Actinomycetota</taxon>
        <taxon>Actinomycetes</taxon>
        <taxon>Pseudonocardiales</taxon>
        <taxon>Pseudonocardiaceae</taxon>
        <taxon>Amycolatopsis</taxon>
    </lineage>
</organism>
<accession>A0A6N7Z9V6</accession>
<evidence type="ECO:0008006" key="3">
    <source>
        <dbReference type="Google" id="ProtNLM"/>
    </source>
</evidence>
<protein>
    <recommendedName>
        <fullName evidence="3">SRPBCC domain-containing protein</fullName>
    </recommendedName>
</protein>
<proteinExistence type="predicted"/>
<name>A0A6N7Z9V6_9PSEU</name>
<dbReference type="Proteomes" id="UP000440096">
    <property type="component" value="Unassembled WGS sequence"/>
</dbReference>
<dbReference type="Gene3D" id="3.30.530.20">
    <property type="match status" value="1"/>
</dbReference>
<dbReference type="Pfam" id="PF10604">
    <property type="entry name" value="Polyketide_cyc2"/>
    <property type="match status" value="1"/>
</dbReference>
<dbReference type="InterPro" id="IPR023393">
    <property type="entry name" value="START-like_dom_sf"/>
</dbReference>